<comment type="caution">
    <text evidence="1">The sequence shown here is derived from an EMBL/GenBank/DDBJ whole genome shotgun (WGS) entry which is preliminary data.</text>
</comment>
<evidence type="ECO:0000313" key="2">
    <source>
        <dbReference type="Proteomes" id="UP001194580"/>
    </source>
</evidence>
<keyword evidence="2" id="KW-1185">Reference proteome</keyword>
<gene>
    <name evidence="1" type="ORF">BGZ95_011926</name>
</gene>
<evidence type="ECO:0000313" key="1">
    <source>
        <dbReference type="EMBL" id="KAG0272325.1"/>
    </source>
</evidence>
<accession>A0AAD4H3X3</accession>
<dbReference type="AlphaFoldDB" id="A0AAD4H3X3"/>
<protein>
    <submittedName>
        <fullName evidence="1">Uncharacterized protein</fullName>
    </submittedName>
</protein>
<organism evidence="1 2">
    <name type="scientific">Linnemannia exigua</name>
    <dbReference type="NCBI Taxonomy" id="604196"/>
    <lineage>
        <taxon>Eukaryota</taxon>
        <taxon>Fungi</taxon>
        <taxon>Fungi incertae sedis</taxon>
        <taxon>Mucoromycota</taxon>
        <taxon>Mortierellomycotina</taxon>
        <taxon>Mortierellomycetes</taxon>
        <taxon>Mortierellales</taxon>
        <taxon>Mortierellaceae</taxon>
        <taxon>Linnemannia</taxon>
    </lineage>
</organism>
<proteinExistence type="predicted"/>
<dbReference type="Proteomes" id="UP001194580">
    <property type="component" value="Unassembled WGS sequence"/>
</dbReference>
<sequence>MTLHDLQLGHSEKVSFGKMITCTIMHSISSISTSSDSPILAHDSVLDQETKTTKGAQWMRIGSPIYNIDRETRTVVTSEMITRPKSVPSKSVGGDPLLHDHEILIYNPVDLTSPIARCGSEIWQKDKKGDPVQPWYHPFTLDMMQVAQVVKIKHYPKTIEKGNMRVVVCIAFGQRAHPLVNNATDSHILGVWLMIKVIEVWVPAHPWVPLITSMMNDIRYDPSVDEMTLRSCIRINPDDVINYETLEPRQNQTTVHGRIVKLYSADEPPPMGGQKMDGMEWIALRSLGSDMVSAIAIEKPISRDGESYADKSKKTYSNKAICRGVSCMGP</sequence>
<dbReference type="EMBL" id="JAAAIL010000948">
    <property type="protein sequence ID" value="KAG0272325.1"/>
    <property type="molecule type" value="Genomic_DNA"/>
</dbReference>
<reference evidence="1" key="1">
    <citation type="journal article" date="2020" name="Fungal Divers.">
        <title>Resolving the Mortierellaceae phylogeny through synthesis of multi-gene phylogenetics and phylogenomics.</title>
        <authorList>
            <person name="Vandepol N."/>
            <person name="Liber J."/>
            <person name="Desiro A."/>
            <person name="Na H."/>
            <person name="Kennedy M."/>
            <person name="Barry K."/>
            <person name="Grigoriev I.V."/>
            <person name="Miller A.N."/>
            <person name="O'Donnell K."/>
            <person name="Stajich J.E."/>
            <person name="Bonito G."/>
        </authorList>
    </citation>
    <scope>NUCLEOTIDE SEQUENCE</scope>
    <source>
        <strain evidence="1">NRRL 28262</strain>
    </source>
</reference>
<name>A0AAD4H3X3_9FUNG</name>